<keyword evidence="4" id="KW-0812">Transmembrane</keyword>
<feature type="compositionally biased region" description="Pro residues" evidence="3">
    <location>
        <begin position="812"/>
        <end position="899"/>
    </location>
</feature>
<dbReference type="PANTHER" id="PTHR39441">
    <property type="entry name" value="DUF2252 DOMAIN-CONTAINING PROTEIN"/>
    <property type="match status" value="1"/>
</dbReference>
<dbReference type="SUPFAM" id="SSF52058">
    <property type="entry name" value="L domain-like"/>
    <property type="match status" value="1"/>
</dbReference>
<dbReference type="Gene3D" id="3.80.10.10">
    <property type="entry name" value="Ribonuclease Inhibitor"/>
    <property type="match status" value="1"/>
</dbReference>
<keyword evidence="1" id="KW-0433">Leucine-rich repeat</keyword>
<keyword evidence="2" id="KW-0677">Repeat</keyword>
<dbReference type="InterPro" id="IPR003591">
    <property type="entry name" value="Leu-rich_rpt_typical-subtyp"/>
</dbReference>
<evidence type="ECO:0000256" key="3">
    <source>
        <dbReference type="SAM" id="MobiDB-lite"/>
    </source>
</evidence>
<comment type="caution">
    <text evidence="6">The sequence shown here is derived from an EMBL/GenBank/DDBJ whole genome shotgun (WGS) entry which is preliminary data.</text>
</comment>
<evidence type="ECO:0000256" key="4">
    <source>
        <dbReference type="SAM" id="Phobius"/>
    </source>
</evidence>
<evidence type="ECO:0000313" key="6">
    <source>
        <dbReference type="EMBL" id="MEN0642566.1"/>
    </source>
</evidence>
<dbReference type="Proteomes" id="UP001418796">
    <property type="component" value="Unassembled WGS sequence"/>
</dbReference>
<evidence type="ECO:0000256" key="5">
    <source>
        <dbReference type="SAM" id="SignalP"/>
    </source>
</evidence>
<dbReference type="SMART" id="SM00369">
    <property type="entry name" value="LRR_TYP"/>
    <property type="match status" value="6"/>
</dbReference>
<feature type="signal peptide" evidence="5">
    <location>
        <begin position="1"/>
        <end position="26"/>
    </location>
</feature>
<accession>A0ABU9VI36</accession>
<proteinExistence type="predicted"/>
<name>A0ABU9VI36_9BACI</name>
<keyword evidence="4" id="KW-0472">Membrane</keyword>
<dbReference type="PROSITE" id="PS51450">
    <property type="entry name" value="LRR"/>
    <property type="match status" value="7"/>
</dbReference>
<keyword evidence="4" id="KW-1133">Transmembrane helix</keyword>
<dbReference type="Pfam" id="PF10009">
    <property type="entry name" value="DUF2252"/>
    <property type="match status" value="1"/>
</dbReference>
<feature type="region of interest" description="Disordered" evidence="3">
    <location>
        <begin position="766"/>
        <end position="952"/>
    </location>
</feature>
<dbReference type="PANTHER" id="PTHR39441:SF1">
    <property type="entry name" value="DUF2252 DOMAIN-CONTAINING PROTEIN"/>
    <property type="match status" value="1"/>
</dbReference>
<keyword evidence="7" id="KW-1185">Reference proteome</keyword>
<feature type="transmembrane region" description="Helical" evidence="4">
    <location>
        <begin position="960"/>
        <end position="979"/>
    </location>
</feature>
<evidence type="ECO:0000256" key="2">
    <source>
        <dbReference type="ARBA" id="ARBA00022737"/>
    </source>
</evidence>
<dbReference type="InterPro" id="IPR018721">
    <property type="entry name" value="DUF2252"/>
</dbReference>
<feature type="chain" id="PRO_5045374082" evidence="5">
    <location>
        <begin position="27"/>
        <end position="988"/>
    </location>
</feature>
<gene>
    <name evidence="6" type="ORF">MKY91_05270</name>
</gene>
<dbReference type="InterPro" id="IPR001611">
    <property type="entry name" value="Leu-rich_rpt"/>
</dbReference>
<keyword evidence="5" id="KW-0732">Signal</keyword>
<reference evidence="6 7" key="1">
    <citation type="submission" date="2024-03" db="EMBL/GenBank/DDBJ databases">
        <title>Bacilli Hybrid Assemblies.</title>
        <authorList>
            <person name="Kovac J."/>
        </authorList>
    </citation>
    <scope>NUCLEOTIDE SEQUENCE [LARGE SCALE GENOMIC DNA]</scope>
    <source>
        <strain evidence="6 7">FSL R7-0666</strain>
    </source>
</reference>
<organism evidence="6 7">
    <name type="scientific">Alkalicoccobacillus gibsonii</name>
    <dbReference type="NCBI Taxonomy" id="79881"/>
    <lineage>
        <taxon>Bacteria</taxon>
        <taxon>Bacillati</taxon>
        <taxon>Bacillota</taxon>
        <taxon>Bacilli</taxon>
        <taxon>Bacillales</taxon>
        <taxon>Bacillaceae</taxon>
        <taxon>Alkalicoccobacillus</taxon>
    </lineage>
</organism>
<dbReference type="InterPro" id="IPR025875">
    <property type="entry name" value="Leu-rich_rpt_4"/>
</dbReference>
<feature type="compositionally biased region" description="Polar residues" evidence="3">
    <location>
        <begin position="914"/>
        <end position="940"/>
    </location>
</feature>
<dbReference type="InterPro" id="IPR032675">
    <property type="entry name" value="LRR_dom_sf"/>
</dbReference>
<dbReference type="EMBL" id="JBCITK010000001">
    <property type="protein sequence ID" value="MEN0642566.1"/>
    <property type="molecule type" value="Genomic_DNA"/>
</dbReference>
<sequence>MKKAQLKLLIACTVLTSVAFMPTAFAEQETEAGGTEEMVELLEAEAEEVEEAEVVSIEDEKLAELLLNQVAANGFEELTTEAMESITELEATGAGISNINGIGHATNLTTLNLSENQISDLTPLQELTKLEDLKLESNQVTNVSPLSSLTSLKKLNLRTNSVKDLNPLQPLEQLEKLDVRENGLSSIEVVAHFPKLKELNLRENAVSNLEPIRGLTELVELNLHTNHVQDLDPLRELVKLEVITMRRNQVSDISVLANLPLLKDLNLRDNQITSIEALRNHQFLTVRLNLRDNPGLTDFSPVASYYDQIEDVDFVISADNGKDLEDLDLKDGEERIAILTKRFIENNQYIQDSTVRNQKFSLLESSPFSFYRGSAHLFFEDAAEGGLIVPSSWTSASVDTWITGDFHIENIGFYGNGDRKAIFDFNDFDEVAVAPYYYDLLRFGTSLYLLNDVAPALQLDKETMNDTLHTFTTYYQDALEDIVNQRVDVQSFQFTADQLSGFVGNHAADLASLDPFSELGRWTQIVDGTRKLDPSNARLAEVTDEERAELTENWNTYIEGIDAAIVDEVSEDYFAIKDIARRTDAGLGSLGTERYYVLIEGATAGQQDDVILDVKSQLPSAVDRAGVGKTASYPNHADRTIDGMSGLHNNPDIHWGSLTTDKHSYLVKERSAFKDEFDQSSFSNVNDFDSYLFYSAKASAYAHTRAANKIGNTKFAQTAYALMNQDTFQQEFADLSFQYYGQTLKDHQNYRTLYNAGALSDEAFEPIEEPAPPPAGEEPQGEEPAPPPAGEEPQGEEPAPPPAGEEPQGEEPTPPPAGEEPPGEEPVPPPAGEEPPIEEPAPPPAGEEPPGEEPAPPPAGEEPPGEEPAPPPAGEEPPGEEPAPPPAGEEPPGKNPTTPPVVEVPKGEDPPKSNGGNSTVTPGQKGPNQTNDGTKTPSKTEQPKPSALGGFLPKTATETILYLVSGLTLLVIGVGLYLTQRRRKANVK</sequence>
<evidence type="ECO:0000313" key="7">
    <source>
        <dbReference type="Proteomes" id="UP001418796"/>
    </source>
</evidence>
<dbReference type="SMART" id="SM00365">
    <property type="entry name" value="LRR_SD22"/>
    <property type="match status" value="5"/>
</dbReference>
<protein>
    <submittedName>
        <fullName evidence="6">DUF2252 family protein</fullName>
    </submittedName>
</protein>
<evidence type="ECO:0000256" key="1">
    <source>
        <dbReference type="ARBA" id="ARBA00022614"/>
    </source>
</evidence>
<dbReference type="RefSeq" id="WP_343129676.1">
    <property type="nucleotide sequence ID" value="NZ_JBCITK010000001.1"/>
</dbReference>
<dbReference type="Pfam" id="PF12799">
    <property type="entry name" value="LRR_4"/>
    <property type="match status" value="3"/>
</dbReference>
<dbReference type="NCBIfam" id="TIGR01167">
    <property type="entry name" value="LPXTG_anchor"/>
    <property type="match status" value="1"/>
</dbReference>